<dbReference type="RefSeq" id="WP_276305999.1">
    <property type="nucleotide sequence ID" value="NZ_JBHTBF010000003.1"/>
</dbReference>
<sequence length="58" mass="6429">MSSRSIAKGQGCGRWLGRCWYRVEGAHPFGERLERRSFGAHLGMLLCETGAGCVDWGE</sequence>
<keyword evidence="2" id="KW-1185">Reference proteome</keyword>
<reference evidence="1 2" key="1">
    <citation type="journal article" date="2019" name="Int. J. Syst. Evol. Microbiol.">
        <title>The Global Catalogue of Microorganisms (GCM) 10K type strain sequencing project: providing services to taxonomists for standard genome sequencing and annotation.</title>
        <authorList>
            <consortium name="The Broad Institute Genomics Platform"/>
            <consortium name="The Broad Institute Genome Sequencing Center for Infectious Disease"/>
            <person name="Wu L."/>
            <person name="Ma J."/>
        </authorList>
    </citation>
    <scope>NUCLEOTIDE SEQUENCE [LARGE SCALE GENOMIC DNA]</scope>
    <source>
        <strain evidence="1 2">PSR21</strain>
    </source>
</reference>
<accession>A0ABD6ADY5</accession>
<dbReference type="AlphaFoldDB" id="A0ABD6ADY5"/>
<organism evidence="1 2">
    <name type="scientific">Halomarina halobia</name>
    <dbReference type="NCBI Taxonomy" id="3033386"/>
    <lineage>
        <taxon>Archaea</taxon>
        <taxon>Methanobacteriati</taxon>
        <taxon>Methanobacteriota</taxon>
        <taxon>Stenosarchaea group</taxon>
        <taxon>Halobacteria</taxon>
        <taxon>Halobacteriales</taxon>
        <taxon>Natronomonadaceae</taxon>
        <taxon>Halomarina</taxon>
    </lineage>
</organism>
<evidence type="ECO:0000313" key="1">
    <source>
        <dbReference type="EMBL" id="MFC7318204.1"/>
    </source>
</evidence>
<protein>
    <submittedName>
        <fullName evidence="1">Uncharacterized protein</fullName>
    </submittedName>
</protein>
<name>A0ABD6ADY5_9EURY</name>
<evidence type="ECO:0000313" key="2">
    <source>
        <dbReference type="Proteomes" id="UP001596547"/>
    </source>
</evidence>
<gene>
    <name evidence="1" type="ORF">ACFQPE_15580</name>
</gene>
<dbReference type="EMBL" id="JBHTBF010000003">
    <property type="protein sequence ID" value="MFC7318204.1"/>
    <property type="molecule type" value="Genomic_DNA"/>
</dbReference>
<dbReference type="Proteomes" id="UP001596547">
    <property type="component" value="Unassembled WGS sequence"/>
</dbReference>
<comment type="caution">
    <text evidence="1">The sequence shown here is derived from an EMBL/GenBank/DDBJ whole genome shotgun (WGS) entry which is preliminary data.</text>
</comment>
<proteinExistence type="predicted"/>